<sequence length="114" mass="12381">MILTLVLAAAAASAAPAATGHEPAARAPTLEIDQTPRPMAVPGVPGPYEYLAMSAQERYALRLRVRVLPDDIRKPWLRQLQINVDSLPGRVALRLHDERNAMDVENGTLPVKAP</sequence>
<dbReference type="RefSeq" id="WP_244022951.1">
    <property type="nucleotide sequence ID" value="NZ_JALHLF010000088.1"/>
</dbReference>
<name>A0ABT0BH74_9SPHN</name>
<accession>A0ABT0BH74</accession>
<evidence type="ECO:0000313" key="4">
    <source>
        <dbReference type="Proteomes" id="UP001162881"/>
    </source>
</evidence>
<organism evidence="3 4">
    <name type="scientific">Novosphingobium organovorum</name>
    <dbReference type="NCBI Taxonomy" id="2930092"/>
    <lineage>
        <taxon>Bacteria</taxon>
        <taxon>Pseudomonadati</taxon>
        <taxon>Pseudomonadota</taxon>
        <taxon>Alphaproteobacteria</taxon>
        <taxon>Sphingomonadales</taxon>
        <taxon>Sphingomonadaceae</taxon>
        <taxon>Novosphingobium</taxon>
    </lineage>
</organism>
<comment type="caution">
    <text evidence="3">The sequence shown here is derived from an EMBL/GenBank/DDBJ whole genome shotgun (WGS) entry which is preliminary data.</text>
</comment>
<feature type="compositionally biased region" description="Low complexity" evidence="1">
    <location>
        <begin position="13"/>
        <end position="28"/>
    </location>
</feature>
<protein>
    <submittedName>
        <fullName evidence="3">Uncharacterized protein</fullName>
    </submittedName>
</protein>
<keyword evidence="2" id="KW-0732">Signal</keyword>
<feature type="chain" id="PRO_5045562979" evidence="2">
    <location>
        <begin position="18"/>
        <end position="114"/>
    </location>
</feature>
<evidence type="ECO:0000256" key="2">
    <source>
        <dbReference type="SAM" id="SignalP"/>
    </source>
</evidence>
<feature type="region of interest" description="Disordered" evidence="1">
    <location>
        <begin position="13"/>
        <end position="40"/>
    </location>
</feature>
<keyword evidence="4" id="KW-1185">Reference proteome</keyword>
<evidence type="ECO:0000313" key="3">
    <source>
        <dbReference type="EMBL" id="MCJ2184275.1"/>
    </source>
</evidence>
<gene>
    <name evidence="3" type="ORF">MTR62_16485</name>
</gene>
<dbReference type="EMBL" id="JALHLF010000088">
    <property type="protein sequence ID" value="MCJ2184275.1"/>
    <property type="molecule type" value="Genomic_DNA"/>
</dbReference>
<reference evidence="3" key="1">
    <citation type="submission" date="2022-03" db="EMBL/GenBank/DDBJ databases">
        <title>Identification of a novel bacterium isolated from mangrove sediments.</title>
        <authorList>
            <person name="Pan X."/>
        </authorList>
    </citation>
    <scope>NUCLEOTIDE SEQUENCE</scope>
    <source>
        <strain evidence="3">B1949</strain>
    </source>
</reference>
<dbReference type="Proteomes" id="UP001162881">
    <property type="component" value="Unassembled WGS sequence"/>
</dbReference>
<proteinExistence type="predicted"/>
<evidence type="ECO:0000256" key="1">
    <source>
        <dbReference type="SAM" id="MobiDB-lite"/>
    </source>
</evidence>
<feature type="signal peptide" evidence="2">
    <location>
        <begin position="1"/>
        <end position="17"/>
    </location>
</feature>